<gene>
    <name evidence="1" type="ORF">HN018_28310</name>
</gene>
<evidence type="ECO:0000313" key="1">
    <source>
        <dbReference type="EMBL" id="QKE94030.1"/>
    </source>
</evidence>
<dbReference type="Proteomes" id="UP000500767">
    <property type="component" value="Plasmid unnamed8"/>
</dbReference>
<reference evidence="1 2" key="1">
    <citation type="journal article" date="2014" name="World J. Microbiol. Biotechnol.">
        <title>Biodiversity and physiological characteristics of Antarctic and Arctic lichens-associated bacteria.</title>
        <authorList>
            <person name="Lee Y.M."/>
            <person name="Kim E.H."/>
            <person name="Lee H.K."/>
            <person name="Hong S.G."/>
        </authorList>
    </citation>
    <scope>NUCLEOTIDE SEQUENCE [LARGE SCALE GENOMIC DNA]</scope>
    <source>
        <strain evidence="1 2">PAMC 26569</strain>
        <plasmid evidence="1">unnamed8</plasmid>
    </source>
</reference>
<geneLocation type="plasmid" evidence="1 2">
    <name>unnamed8</name>
</geneLocation>
<dbReference type="AlphaFoldDB" id="A0A6M8I0I4"/>
<keyword evidence="2" id="KW-1185">Reference proteome</keyword>
<accession>A0A6M8I0I4</accession>
<dbReference type="KEGG" id="lck:HN018_28310"/>
<sequence length="211" mass="22732">MTPPLLTITRDTSSFVKFQGFEIERLMPSGTISALIEWPLPPDDRDEAITQITAAILCSALLRLGHIAFRWDDAASAMGGTFFPEPQSPSFKTRVMASLFHGSLPAAFGVLVTDDEIMARNLFVWGGWSLGGQAALVYDPAADPAPIVDALQHGMDWRGRALPPGCKLLFGSGHDGGVALVAASSVEVLDQFIANVEAELAAEDFKPRQHR</sequence>
<protein>
    <submittedName>
        <fullName evidence="1">Uncharacterized protein</fullName>
    </submittedName>
</protein>
<dbReference type="EMBL" id="CP053715">
    <property type="protein sequence ID" value="QKE94030.1"/>
    <property type="molecule type" value="Genomic_DNA"/>
</dbReference>
<proteinExistence type="predicted"/>
<name>A0A6M8I0I4_9PROT</name>
<evidence type="ECO:0000313" key="2">
    <source>
        <dbReference type="Proteomes" id="UP000500767"/>
    </source>
</evidence>
<organism evidence="1 2">
    <name type="scientific">Lichenicola cladoniae</name>
    <dbReference type="NCBI Taxonomy" id="1484109"/>
    <lineage>
        <taxon>Bacteria</taxon>
        <taxon>Pseudomonadati</taxon>
        <taxon>Pseudomonadota</taxon>
        <taxon>Alphaproteobacteria</taxon>
        <taxon>Acetobacterales</taxon>
        <taxon>Acetobacteraceae</taxon>
        <taxon>Lichenicola</taxon>
    </lineage>
</organism>
<dbReference type="RefSeq" id="WP_171837348.1">
    <property type="nucleotide sequence ID" value="NZ_CP053715.1"/>
</dbReference>
<keyword evidence="1" id="KW-0614">Plasmid</keyword>